<name>A0A512IJT9_9HYPH</name>
<protein>
    <recommendedName>
        <fullName evidence="2">SWIM-type domain-containing protein</fullName>
    </recommendedName>
</protein>
<dbReference type="SUPFAM" id="SSF53098">
    <property type="entry name" value="Ribonuclease H-like"/>
    <property type="match status" value="1"/>
</dbReference>
<dbReference type="SMART" id="SM00479">
    <property type="entry name" value="EXOIII"/>
    <property type="match status" value="1"/>
</dbReference>
<dbReference type="GO" id="GO:0008270">
    <property type="term" value="F:zinc ion binding"/>
    <property type="evidence" value="ECO:0007669"/>
    <property type="project" value="UniProtKB-KW"/>
</dbReference>
<dbReference type="AlphaFoldDB" id="A0A512IJT9"/>
<dbReference type="InterPro" id="IPR007527">
    <property type="entry name" value="Znf_SWIM"/>
</dbReference>
<keyword evidence="1" id="KW-0863">Zinc-finger</keyword>
<feature type="domain" description="SWIM-type" evidence="2">
    <location>
        <begin position="232"/>
        <end position="269"/>
    </location>
</feature>
<keyword evidence="4" id="KW-1185">Reference proteome</keyword>
<dbReference type="CDD" id="cd06130">
    <property type="entry name" value="DNA_pol_III_epsilon_like"/>
    <property type="match status" value="1"/>
</dbReference>
<comment type="caution">
    <text evidence="3">The sequence shown here is derived from an EMBL/GenBank/DDBJ whole genome shotgun (WGS) entry which is preliminary data.</text>
</comment>
<dbReference type="Gene3D" id="3.30.420.10">
    <property type="entry name" value="Ribonuclease H-like superfamily/Ribonuclease H"/>
    <property type="match status" value="1"/>
</dbReference>
<dbReference type="InterPro" id="IPR013520">
    <property type="entry name" value="Ribonucl_H"/>
</dbReference>
<evidence type="ECO:0000259" key="2">
    <source>
        <dbReference type="PROSITE" id="PS50966"/>
    </source>
</evidence>
<evidence type="ECO:0000256" key="1">
    <source>
        <dbReference type="PROSITE-ProRule" id="PRU00325"/>
    </source>
</evidence>
<dbReference type="PROSITE" id="PS50966">
    <property type="entry name" value="ZF_SWIM"/>
    <property type="match status" value="1"/>
</dbReference>
<dbReference type="Proteomes" id="UP000321258">
    <property type="component" value="Unassembled WGS sequence"/>
</dbReference>
<dbReference type="InterPro" id="IPR012337">
    <property type="entry name" value="RNaseH-like_sf"/>
</dbReference>
<dbReference type="PANTHER" id="PTHR30231:SF42">
    <property type="entry name" value="EXONUCLEASE"/>
    <property type="match status" value="1"/>
</dbReference>
<evidence type="ECO:0000313" key="3">
    <source>
        <dbReference type="EMBL" id="GEO97908.1"/>
    </source>
</evidence>
<dbReference type="InterPro" id="IPR036397">
    <property type="entry name" value="RNaseH_sf"/>
</dbReference>
<dbReference type="GO" id="GO:0008408">
    <property type="term" value="F:3'-5' exonuclease activity"/>
    <property type="evidence" value="ECO:0007669"/>
    <property type="project" value="TreeGrafter"/>
</dbReference>
<evidence type="ECO:0000313" key="4">
    <source>
        <dbReference type="Proteomes" id="UP000321258"/>
    </source>
</evidence>
<dbReference type="EMBL" id="BJZT01000003">
    <property type="protein sequence ID" value="GEO97908.1"/>
    <property type="molecule type" value="Genomic_DNA"/>
</dbReference>
<dbReference type="GO" id="GO:0005829">
    <property type="term" value="C:cytosol"/>
    <property type="evidence" value="ECO:0007669"/>
    <property type="project" value="TreeGrafter"/>
</dbReference>
<gene>
    <name evidence="3" type="ORF">MHA02_02960</name>
</gene>
<dbReference type="GO" id="GO:0006259">
    <property type="term" value="P:DNA metabolic process"/>
    <property type="evidence" value="ECO:0007669"/>
    <property type="project" value="UniProtKB-ARBA"/>
</dbReference>
<keyword evidence="1" id="KW-0862">Zinc</keyword>
<accession>A0A512IJT9</accession>
<proteinExistence type="predicted"/>
<sequence length="312" mass="33880">MVDRMDAIAIDFETANERRDSACAVGLAWIDHGRVVRRETRLIRPPELRFSPGNIRVHGILPADVRGQPNLPEAMAEFLPDLSDRLVLAHNAGFDIGVLSASLAAWGKRAPPVTYLCTVRVARQVFPHPAGCGLAKVAGRLGIRFEHHDAGEDAYACAEIALAAMRERGAASVADLPRVLKMPAVVRAGGYHPDPENLRSTAPRALGTTRNRMPSADPGLRFAIRGSTGNRYAVVLEERSTGPYLRCDCTAGLHRRRCRHVDAVVEGDVTDLVSGNFGDVERLRERLAVAGTPVEPLRVRAATERRSRAGLG</sequence>
<organism evidence="3 4">
    <name type="scientific">Methylobacterium haplocladii</name>
    <dbReference type="NCBI Taxonomy" id="1176176"/>
    <lineage>
        <taxon>Bacteria</taxon>
        <taxon>Pseudomonadati</taxon>
        <taxon>Pseudomonadota</taxon>
        <taxon>Alphaproteobacteria</taxon>
        <taxon>Hyphomicrobiales</taxon>
        <taxon>Methylobacteriaceae</taxon>
        <taxon>Methylobacterium</taxon>
    </lineage>
</organism>
<dbReference type="GO" id="GO:0003676">
    <property type="term" value="F:nucleic acid binding"/>
    <property type="evidence" value="ECO:0007669"/>
    <property type="project" value="InterPro"/>
</dbReference>
<reference evidence="3 4" key="1">
    <citation type="submission" date="2019-07" db="EMBL/GenBank/DDBJ databases">
        <title>Whole genome shotgun sequence of Methylobacterium haplocladii NBRC 107714.</title>
        <authorList>
            <person name="Hosoyama A."/>
            <person name="Uohara A."/>
            <person name="Ohji S."/>
            <person name="Ichikawa N."/>
        </authorList>
    </citation>
    <scope>NUCLEOTIDE SEQUENCE [LARGE SCALE GENOMIC DNA]</scope>
    <source>
        <strain evidence="3 4">NBRC 107714</strain>
    </source>
</reference>
<dbReference type="Pfam" id="PF00929">
    <property type="entry name" value="RNase_T"/>
    <property type="match status" value="1"/>
</dbReference>
<dbReference type="PANTHER" id="PTHR30231">
    <property type="entry name" value="DNA POLYMERASE III SUBUNIT EPSILON"/>
    <property type="match status" value="1"/>
</dbReference>
<keyword evidence="1" id="KW-0479">Metal-binding</keyword>